<evidence type="ECO:0000313" key="3">
    <source>
        <dbReference type="Proteomes" id="UP000006755"/>
    </source>
</evidence>
<dbReference type="AlphaFoldDB" id="K2IXR7"/>
<protein>
    <submittedName>
        <fullName evidence="2">Uncharacterized protein</fullName>
    </submittedName>
</protein>
<accession>K2IXR7</accession>
<name>K2IXR7_9GAMM</name>
<dbReference type="RefSeq" id="WP_008484114.1">
    <property type="nucleotide sequence ID" value="NZ_AMRI01000009.1"/>
</dbReference>
<comment type="caution">
    <text evidence="2">The sequence shown here is derived from an EMBL/GenBank/DDBJ whole genome shotgun (WGS) entry which is preliminary data.</text>
</comment>
<keyword evidence="1" id="KW-0732">Signal</keyword>
<dbReference type="Proteomes" id="UP000006755">
    <property type="component" value="Unassembled WGS sequence"/>
</dbReference>
<dbReference type="STRING" id="745411.B3C1_08141"/>
<feature type="chain" id="PRO_5003861115" evidence="1">
    <location>
        <begin position="23"/>
        <end position="181"/>
    </location>
</feature>
<gene>
    <name evidence="2" type="ORF">B3C1_08141</name>
</gene>
<feature type="signal peptide" evidence="1">
    <location>
        <begin position="1"/>
        <end position="22"/>
    </location>
</feature>
<proteinExistence type="predicted"/>
<evidence type="ECO:0000256" key="1">
    <source>
        <dbReference type="SAM" id="SignalP"/>
    </source>
</evidence>
<evidence type="ECO:0000313" key="2">
    <source>
        <dbReference type="EMBL" id="EKE75231.1"/>
    </source>
</evidence>
<dbReference type="EMBL" id="AMRI01000009">
    <property type="protein sequence ID" value="EKE75231.1"/>
    <property type="molecule type" value="Genomic_DNA"/>
</dbReference>
<reference evidence="2 3" key="1">
    <citation type="journal article" date="2012" name="J. Bacteriol.">
        <title>Genome Sequence of Gallaecimonas xiamenensis Type Strain 3-C-1.</title>
        <authorList>
            <person name="Lai Q."/>
            <person name="Wang L."/>
            <person name="Wang W."/>
            <person name="Shao Z."/>
        </authorList>
    </citation>
    <scope>NUCLEOTIDE SEQUENCE [LARGE SCALE GENOMIC DNA]</scope>
    <source>
        <strain evidence="2 3">3-C-1</strain>
    </source>
</reference>
<organism evidence="2 3">
    <name type="scientific">Gallaecimonas xiamenensis 3-C-1</name>
    <dbReference type="NCBI Taxonomy" id="745411"/>
    <lineage>
        <taxon>Bacteria</taxon>
        <taxon>Pseudomonadati</taxon>
        <taxon>Pseudomonadota</taxon>
        <taxon>Gammaproteobacteria</taxon>
        <taxon>Enterobacterales</taxon>
        <taxon>Gallaecimonadaceae</taxon>
        <taxon>Gallaecimonas</taxon>
    </lineage>
</organism>
<sequence>MDKSLCGAAALLLASLSPLSQAADLGSATLDEEGLKIAGKLINPRIHQGADDYQFAILEQSADKLVILRTDALSQCRLGISPDLRLTSQLCLKGVLDFYENDVFGYLRAQRPNTPIADYYWEDSHDDNWVKADIANGMGQFTLQVTEQGKDNQWLKCQVPGEHFVMFHQQFKAMTCEPDIL</sequence>
<keyword evidence="3" id="KW-1185">Reference proteome</keyword>